<keyword evidence="5" id="KW-1185">Reference proteome</keyword>
<evidence type="ECO:0000313" key="4">
    <source>
        <dbReference type="EMBL" id="OAQ62756.1"/>
    </source>
</evidence>
<feature type="compositionally biased region" description="Polar residues" evidence="1">
    <location>
        <begin position="279"/>
        <end position="291"/>
    </location>
</feature>
<evidence type="ECO:0000313" key="5">
    <source>
        <dbReference type="Proteomes" id="UP000078397"/>
    </source>
</evidence>
<feature type="compositionally biased region" description="Polar residues" evidence="1">
    <location>
        <begin position="134"/>
        <end position="149"/>
    </location>
</feature>
<dbReference type="RefSeq" id="XP_018140336.1">
    <property type="nucleotide sequence ID" value="XM_018289447.1"/>
</dbReference>
<feature type="compositionally biased region" description="Polar residues" evidence="1">
    <location>
        <begin position="157"/>
        <end position="166"/>
    </location>
</feature>
<feature type="region of interest" description="Disordered" evidence="1">
    <location>
        <begin position="278"/>
        <end position="356"/>
    </location>
</feature>
<sequence length="356" mass="37848">MTISTMFCVSSVIIITLWASISKAAVTVSITSAIGRSEHICIRYCLQYGLGKDLGEALGCEVPLDNNCYCATDSASASVASQFLNRCASQSCGRGDMTRDLASMRSYYSGYCNDNTLTLGAGWTAAAATLTSNTEATSTSIRPSSTAHSDTSRKTTDLSGLATTTDGGLAKTTPKPDLGVTFTWGAGQETQSPNSETKNDNDTKKNIGIGLGIGIPAAAIIAGVVVWLCMRHRKNVSQNGDPEPSYTHQVQVSESQWEQVNTIPAPYPAISKTDFKPTASVSPITRSSPGTPVQGKAQELSSRGAAREIDTRVVNYPDTSNGQQVSSQHYEMSGRQTRQEMGAHSSHTQAWELPGR</sequence>
<gene>
    <name evidence="4" type="ORF">VFPPC_11191</name>
</gene>
<name>A0A179FBC4_METCM</name>
<feature type="compositionally biased region" description="Polar residues" evidence="1">
    <location>
        <begin position="317"/>
        <end position="336"/>
    </location>
</feature>
<dbReference type="STRING" id="1380566.A0A179FBC4"/>
<dbReference type="EMBL" id="LSBJ02000006">
    <property type="protein sequence ID" value="OAQ62756.1"/>
    <property type="molecule type" value="Genomic_DNA"/>
</dbReference>
<keyword evidence="3" id="KW-0732">Signal</keyword>
<organism evidence="4 5">
    <name type="scientific">Pochonia chlamydosporia 170</name>
    <dbReference type="NCBI Taxonomy" id="1380566"/>
    <lineage>
        <taxon>Eukaryota</taxon>
        <taxon>Fungi</taxon>
        <taxon>Dikarya</taxon>
        <taxon>Ascomycota</taxon>
        <taxon>Pezizomycotina</taxon>
        <taxon>Sordariomycetes</taxon>
        <taxon>Hypocreomycetidae</taxon>
        <taxon>Hypocreales</taxon>
        <taxon>Clavicipitaceae</taxon>
        <taxon>Pochonia</taxon>
    </lineage>
</organism>
<dbReference type="Proteomes" id="UP000078397">
    <property type="component" value="Unassembled WGS sequence"/>
</dbReference>
<proteinExistence type="predicted"/>
<dbReference type="AlphaFoldDB" id="A0A179FBC4"/>
<dbReference type="OrthoDB" id="4866377at2759"/>
<evidence type="ECO:0000256" key="2">
    <source>
        <dbReference type="SAM" id="Phobius"/>
    </source>
</evidence>
<feature type="region of interest" description="Disordered" evidence="1">
    <location>
        <begin position="134"/>
        <end position="176"/>
    </location>
</feature>
<keyword evidence="2" id="KW-0472">Membrane</keyword>
<dbReference type="KEGG" id="pchm:VFPPC_11191"/>
<keyword evidence="2 4" id="KW-0812">Transmembrane</keyword>
<reference evidence="4 5" key="1">
    <citation type="journal article" date="2016" name="PLoS Pathog.">
        <title>Biosynthesis of antibiotic leucinostatins in bio-control fungus Purpureocillium lilacinum and their inhibition on phytophthora revealed by genome mining.</title>
        <authorList>
            <person name="Wang G."/>
            <person name="Liu Z."/>
            <person name="Lin R."/>
            <person name="Li E."/>
            <person name="Mao Z."/>
            <person name="Ling J."/>
            <person name="Yang Y."/>
            <person name="Yin W.B."/>
            <person name="Xie B."/>
        </authorList>
    </citation>
    <scope>NUCLEOTIDE SEQUENCE [LARGE SCALE GENOMIC DNA]</scope>
    <source>
        <strain evidence="4">170</strain>
    </source>
</reference>
<feature type="chain" id="PRO_5008101471" evidence="3">
    <location>
        <begin position="25"/>
        <end position="356"/>
    </location>
</feature>
<feature type="signal peptide" evidence="3">
    <location>
        <begin position="1"/>
        <end position="24"/>
    </location>
</feature>
<dbReference type="GeneID" id="28853441"/>
<evidence type="ECO:0000256" key="3">
    <source>
        <dbReference type="SAM" id="SignalP"/>
    </source>
</evidence>
<evidence type="ECO:0000256" key="1">
    <source>
        <dbReference type="SAM" id="MobiDB-lite"/>
    </source>
</evidence>
<keyword evidence="2" id="KW-1133">Transmembrane helix</keyword>
<comment type="caution">
    <text evidence="4">The sequence shown here is derived from an EMBL/GenBank/DDBJ whole genome shotgun (WGS) entry which is preliminary data.</text>
</comment>
<accession>A0A179FBC4</accession>
<feature type="transmembrane region" description="Helical" evidence="2">
    <location>
        <begin position="207"/>
        <end position="229"/>
    </location>
</feature>
<protein>
    <submittedName>
        <fullName evidence="4">Transmembrane alpha-helix domain-containing protein</fullName>
    </submittedName>
</protein>